<dbReference type="EMBL" id="NBNE01006312">
    <property type="protein sequence ID" value="OWZ02222.1"/>
    <property type="molecule type" value="Genomic_DNA"/>
</dbReference>
<gene>
    <name evidence="3" type="ORF">PHMEG_00026255</name>
</gene>
<sequence length="431" mass="49823">MMEDGVLEAALSFIDEYSSDEADTQAVDDSHKHAAQTVQYKAPTKTTDQLQRKKERNERRKLLRRTGVYSDPNRSRNERKKEIAFLREQLQKLQLDVRVLQSKAAEQSQQQVASDGGNEMTQLIPRVWQDMATHQRRRKEEAESENIRLKLAVEQQQKVAESFRNLIRKRATRLEKEYSVFTDVAWAGLNVDRALDFRGDVGDFQGLFRHLDAARLELDTMLANNGLAAMTISPVDVHIREDKDGTFIEFFTYKELPFDVREISEVSWEHWKGMEKHIMGNGGVYQKTAKDLDQPYTIIEDFTKELYSNTARADVQVKQVVRRYVEADRDIIIWVARLTPTEIKHKILRGLTYTLRGQVAIKKSPHSEISVLQQCSLIYLDKAARLRYDPSSLRALTSFLTTLTTHAAQNQRAHREIIENTLLDRSVHVPL</sequence>
<comment type="caution">
    <text evidence="3">The sequence shown here is derived from an EMBL/GenBank/DDBJ whole genome shotgun (WGS) entry which is preliminary data.</text>
</comment>
<feature type="coiled-coil region" evidence="1">
    <location>
        <begin position="76"/>
        <end position="110"/>
    </location>
</feature>
<evidence type="ECO:0000256" key="1">
    <source>
        <dbReference type="SAM" id="Coils"/>
    </source>
</evidence>
<dbReference type="AlphaFoldDB" id="A0A225VA56"/>
<evidence type="ECO:0000313" key="4">
    <source>
        <dbReference type="Proteomes" id="UP000198211"/>
    </source>
</evidence>
<dbReference type="STRING" id="4795.A0A225VA56"/>
<feature type="compositionally biased region" description="Basic and acidic residues" evidence="2">
    <location>
        <begin position="50"/>
        <end position="60"/>
    </location>
</feature>
<keyword evidence="1" id="KW-0175">Coiled coil</keyword>
<evidence type="ECO:0000313" key="3">
    <source>
        <dbReference type="EMBL" id="OWZ02222.1"/>
    </source>
</evidence>
<protein>
    <recommendedName>
        <fullName evidence="5">M96 mating-specific protein</fullName>
    </recommendedName>
</protein>
<organism evidence="3 4">
    <name type="scientific">Phytophthora megakarya</name>
    <dbReference type="NCBI Taxonomy" id="4795"/>
    <lineage>
        <taxon>Eukaryota</taxon>
        <taxon>Sar</taxon>
        <taxon>Stramenopiles</taxon>
        <taxon>Oomycota</taxon>
        <taxon>Peronosporomycetes</taxon>
        <taxon>Peronosporales</taxon>
        <taxon>Peronosporaceae</taxon>
        <taxon>Phytophthora</taxon>
    </lineage>
</organism>
<reference evidence="4" key="1">
    <citation type="submission" date="2017-03" db="EMBL/GenBank/DDBJ databases">
        <title>Phytopthora megakarya and P. palmivora, two closely related causual agents of cacao black pod achieved similar genome size and gene model numbers by different mechanisms.</title>
        <authorList>
            <person name="Ali S."/>
            <person name="Shao J."/>
            <person name="Larry D.J."/>
            <person name="Kronmiller B."/>
            <person name="Shen D."/>
            <person name="Strem M.D."/>
            <person name="Melnick R.L."/>
            <person name="Guiltinan M.J."/>
            <person name="Tyler B.M."/>
            <person name="Meinhardt L.W."/>
            <person name="Bailey B.A."/>
        </authorList>
    </citation>
    <scope>NUCLEOTIDE SEQUENCE [LARGE SCALE GENOMIC DNA]</scope>
    <source>
        <strain evidence="4">zdho120</strain>
    </source>
</reference>
<dbReference type="PANTHER" id="PTHR35796">
    <property type="entry name" value="HYPOTHETICAL CYTOSOLIC PROTEIN"/>
    <property type="match status" value="1"/>
</dbReference>
<dbReference type="OrthoDB" id="122366at2759"/>
<evidence type="ECO:0000256" key="2">
    <source>
        <dbReference type="SAM" id="MobiDB-lite"/>
    </source>
</evidence>
<accession>A0A225VA56</accession>
<dbReference type="Proteomes" id="UP000198211">
    <property type="component" value="Unassembled WGS sequence"/>
</dbReference>
<name>A0A225VA56_9STRA</name>
<proteinExistence type="predicted"/>
<evidence type="ECO:0008006" key="5">
    <source>
        <dbReference type="Google" id="ProtNLM"/>
    </source>
</evidence>
<dbReference type="PANTHER" id="PTHR35796:SF3">
    <property type="entry name" value="BHLH DOMAIN-CONTAINING PROTEIN"/>
    <property type="match status" value="1"/>
</dbReference>
<feature type="region of interest" description="Disordered" evidence="2">
    <location>
        <begin position="27"/>
        <end position="76"/>
    </location>
</feature>
<keyword evidence="4" id="KW-1185">Reference proteome</keyword>
<feature type="compositionally biased region" description="Polar residues" evidence="2">
    <location>
        <begin position="36"/>
        <end position="48"/>
    </location>
</feature>